<keyword evidence="5" id="KW-1133">Transmembrane helix</keyword>
<dbReference type="PROSITE" id="PS50600">
    <property type="entry name" value="ULP_PROTEASE"/>
    <property type="match status" value="1"/>
</dbReference>
<dbReference type="GO" id="GO:0005634">
    <property type="term" value="C:nucleus"/>
    <property type="evidence" value="ECO:0007669"/>
    <property type="project" value="TreeGrafter"/>
</dbReference>
<sequence>SFSCQFFTKNLENTAESVRMEEKMRYKQLIQEYNNSQSSSLLAPSFTSADSIITTPSLSCGSSSRLPTYRVTLWPNWATQKKKKKKSPFGNFWRPDGSANISYDQNCKSNWQGITSNQIIRSDNKESNNDAAESDSDSIIMMGEIKKPRSHPNALEQFLKKSPYYNDNWLKSLNDKYESRDVPRDSKALEEEKMVQKCSERSEKIKRSLEQRVIRRMRDLDITFPSKIQELEPEKEDLAELTEEMENMIDNWLRGNPGQQLTEKFSIQITRRDIHTLADLNWLNDEVINFYMNLLVERGQSMNNMLSVHAFNTFFYPKLVKTGYATIKRWTKKVDVFSQDLLIIPVHLGMHWCLATVDFRDKTIRYYDSMLGDNDRCLQALLEYLKQEHQDKKKSPYNTDDWSIQNVKKIKKIINGQNQCINDCGICLCRCLKFLICDIVFSKKHHKTLKRSLIYSVQRRAFYSPGNFSLIYLISYFNSFEFAFVFLLNIFTVFEISLLLILLSFLLFVLITLFITF</sequence>
<gene>
    <name evidence="7" type="ORF">MNOR_LOCUS19688</name>
</gene>
<evidence type="ECO:0000256" key="1">
    <source>
        <dbReference type="ARBA" id="ARBA00005234"/>
    </source>
</evidence>
<keyword evidence="5" id="KW-0812">Transmembrane</keyword>
<comment type="similarity">
    <text evidence="1">Belongs to the peptidase C48 family.</text>
</comment>
<dbReference type="PANTHER" id="PTHR12606:SF141">
    <property type="entry name" value="GH15225P-RELATED"/>
    <property type="match status" value="1"/>
</dbReference>
<protein>
    <recommendedName>
        <fullName evidence="6">Ubiquitin-like protease family profile domain-containing protein</fullName>
    </recommendedName>
</protein>
<evidence type="ECO:0000259" key="6">
    <source>
        <dbReference type="PROSITE" id="PS50600"/>
    </source>
</evidence>
<dbReference type="AlphaFoldDB" id="A0AAV2R3P8"/>
<dbReference type="InterPro" id="IPR038765">
    <property type="entry name" value="Papain-like_cys_pep_sf"/>
</dbReference>
<evidence type="ECO:0000256" key="5">
    <source>
        <dbReference type="SAM" id="Phobius"/>
    </source>
</evidence>
<dbReference type="EMBL" id="CAXKWB010014757">
    <property type="protein sequence ID" value="CAL4111645.1"/>
    <property type="molecule type" value="Genomic_DNA"/>
</dbReference>
<reference evidence="7 8" key="1">
    <citation type="submission" date="2024-05" db="EMBL/GenBank/DDBJ databases">
        <authorList>
            <person name="Wallberg A."/>
        </authorList>
    </citation>
    <scope>NUCLEOTIDE SEQUENCE [LARGE SCALE GENOMIC DNA]</scope>
</reference>
<evidence type="ECO:0000256" key="4">
    <source>
        <dbReference type="ARBA" id="ARBA00022807"/>
    </source>
</evidence>
<keyword evidence="5" id="KW-0472">Membrane</keyword>
<name>A0AAV2R3P8_MEGNR</name>
<proteinExistence type="inferred from homology"/>
<evidence type="ECO:0000313" key="8">
    <source>
        <dbReference type="Proteomes" id="UP001497623"/>
    </source>
</evidence>
<dbReference type="Gene3D" id="3.40.395.10">
    <property type="entry name" value="Adenoviral Proteinase, Chain A"/>
    <property type="match status" value="1"/>
</dbReference>
<accession>A0AAV2R3P8</accession>
<feature type="transmembrane region" description="Helical" evidence="5">
    <location>
        <begin position="498"/>
        <end position="516"/>
    </location>
</feature>
<dbReference type="FunFam" id="3.40.395.10:FF:000001">
    <property type="entry name" value="Sentrin-specific protease 1"/>
    <property type="match status" value="1"/>
</dbReference>
<dbReference type="GO" id="GO:0016929">
    <property type="term" value="F:deSUMOylase activity"/>
    <property type="evidence" value="ECO:0007669"/>
    <property type="project" value="TreeGrafter"/>
</dbReference>
<keyword evidence="2" id="KW-0645">Protease</keyword>
<dbReference type="GO" id="GO:0006508">
    <property type="term" value="P:proteolysis"/>
    <property type="evidence" value="ECO:0007669"/>
    <property type="project" value="UniProtKB-KW"/>
</dbReference>
<feature type="transmembrane region" description="Helical" evidence="5">
    <location>
        <begin position="470"/>
        <end position="491"/>
    </location>
</feature>
<dbReference type="InterPro" id="IPR003653">
    <property type="entry name" value="Peptidase_C48_C"/>
</dbReference>
<keyword evidence="3" id="KW-0378">Hydrolase</keyword>
<evidence type="ECO:0000313" key="7">
    <source>
        <dbReference type="EMBL" id="CAL4111645.1"/>
    </source>
</evidence>
<dbReference type="SUPFAM" id="SSF54001">
    <property type="entry name" value="Cysteine proteinases"/>
    <property type="match status" value="1"/>
</dbReference>
<dbReference type="GO" id="GO:0016926">
    <property type="term" value="P:protein desumoylation"/>
    <property type="evidence" value="ECO:0007669"/>
    <property type="project" value="TreeGrafter"/>
</dbReference>
<dbReference type="Proteomes" id="UP001497623">
    <property type="component" value="Unassembled WGS sequence"/>
</dbReference>
<keyword evidence="4" id="KW-0788">Thiol protease</keyword>
<dbReference type="GO" id="GO:0080090">
    <property type="term" value="P:regulation of primary metabolic process"/>
    <property type="evidence" value="ECO:0007669"/>
    <property type="project" value="UniProtKB-ARBA"/>
</dbReference>
<comment type="caution">
    <text evidence="7">The sequence shown here is derived from an EMBL/GenBank/DDBJ whole genome shotgun (WGS) entry which is preliminary data.</text>
</comment>
<feature type="domain" description="Ubiquitin-like protease family profile" evidence="6">
    <location>
        <begin position="267"/>
        <end position="435"/>
    </location>
</feature>
<feature type="non-terminal residue" evidence="7">
    <location>
        <position position="1"/>
    </location>
</feature>
<organism evidence="7 8">
    <name type="scientific">Meganyctiphanes norvegica</name>
    <name type="common">Northern krill</name>
    <name type="synonym">Thysanopoda norvegica</name>
    <dbReference type="NCBI Taxonomy" id="48144"/>
    <lineage>
        <taxon>Eukaryota</taxon>
        <taxon>Metazoa</taxon>
        <taxon>Ecdysozoa</taxon>
        <taxon>Arthropoda</taxon>
        <taxon>Crustacea</taxon>
        <taxon>Multicrustacea</taxon>
        <taxon>Malacostraca</taxon>
        <taxon>Eumalacostraca</taxon>
        <taxon>Eucarida</taxon>
        <taxon>Euphausiacea</taxon>
        <taxon>Euphausiidae</taxon>
        <taxon>Meganyctiphanes</taxon>
    </lineage>
</organism>
<evidence type="ECO:0000256" key="2">
    <source>
        <dbReference type="ARBA" id="ARBA00022670"/>
    </source>
</evidence>
<keyword evidence="8" id="KW-1185">Reference proteome</keyword>
<evidence type="ECO:0000256" key="3">
    <source>
        <dbReference type="ARBA" id="ARBA00022801"/>
    </source>
</evidence>
<dbReference type="PANTHER" id="PTHR12606">
    <property type="entry name" value="SENTRIN/SUMO-SPECIFIC PROTEASE"/>
    <property type="match status" value="1"/>
</dbReference>
<dbReference type="GO" id="GO:0060255">
    <property type="term" value="P:regulation of macromolecule metabolic process"/>
    <property type="evidence" value="ECO:0007669"/>
    <property type="project" value="UniProtKB-ARBA"/>
</dbReference>
<dbReference type="Pfam" id="PF02902">
    <property type="entry name" value="Peptidase_C48"/>
    <property type="match status" value="1"/>
</dbReference>
<feature type="non-terminal residue" evidence="7">
    <location>
        <position position="517"/>
    </location>
</feature>